<keyword evidence="2" id="KW-0812">Transmembrane</keyword>
<organism evidence="3 4">
    <name type="scientific">Paxillus involutus ATCC 200175</name>
    <dbReference type="NCBI Taxonomy" id="664439"/>
    <lineage>
        <taxon>Eukaryota</taxon>
        <taxon>Fungi</taxon>
        <taxon>Dikarya</taxon>
        <taxon>Basidiomycota</taxon>
        <taxon>Agaricomycotina</taxon>
        <taxon>Agaricomycetes</taxon>
        <taxon>Agaricomycetidae</taxon>
        <taxon>Boletales</taxon>
        <taxon>Paxilineae</taxon>
        <taxon>Paxillaceae</taxon>
        <taxon>Paxillus</taxon>
    </lineage>
</organism>
<evidence type="ECO:0000313" key="4">
    <source>
        <dbReference type="Proteomes" id="UP000053647"/>
    </source>
</evidence>
<gene>
    <name evidence="3" type="ORF">PAXINDRAFT_101970</name>
</gene>
<proteinExistence type="predicted"/>
<dbReference type="AlphaFoldDB" id="A0A0C9TIG4"/>
<dbReference type="OrthoDB" id="3265603at2759"/>
<dbReference type="EMBL" id="KN819403">
    <property type="protein sequence ID" value="KIJ10543.1"/>
    <property type="molecule type" value="Genomic_DNA"/>
</dbReference>
<protein>
    <submittedName>
        <fullName evidence="3">Uncharacterized protein</fullName>
    </submittedName>
</protein>
<keyword evidence="2" id="KW-0472">Membrane</keyword>
<dbReference type="Proteomes" id="UP000053647">
    <property type="component" value="Unassembled WGS sequence"/>
</dbReference>
<accession>A0A0C9TIG4</accession>
<reference evidence="3 4" key="1">
    <citation type="submission" date="2014-06" db="EMBL/GenBank/DDBJ databases">
        <authorList>
            <consortium name="DOE Joint Genome Institute"/>
            <person name="Kuo A."/>
            <person name="Kohler A."/>
            <person name="Nagy L.G."/>
            <person name="Floudas D."/>
            <person name="Copeland A."/>
            <person name="Barry K.W."/>
            <person name="Cichocki N."/>
            <person name="Veneault-Fourrey C."/>
            <person name="LaButti K."/>
            <person name="Lindquist E.A."/>
            <person name="Lipzen A."/>
            <person name="Lundell T."/>
            <person name="Morin E."/>
            <person name="Murat C."/>
            <person name="Sun H."/>
            <person name="Tunlid A."/>
            <person name="Henrissat B."/>
            <person name="Grigoriev I.V."/>
            <person name="Hibbett D.S."/>
            <person name="Martin F."/>
            <person name="Nordberg H.P."/>
            <person name="Cantor M.N."/>
            <person name="Hua S.X."/>
        </authorList>
    </citation>
    <scope>NUCLEOTIDE SEQUENCE [LARGE SCALE GENOMIC DNA]</scope>
    <source>
        <strain evidence="3 4">ATCC 200175</strain>
    </source>
</reference>
<keyword evidence="2" id="KW-1133">Transmembrane helix</keyword>
<evidence type="ECO:0000256" key="1">
    <source>
        <dbReference type="SAM" id="MobiDB-lite"/>
    </source>
</evidence>
<sequence>MTHLSTSSTSLFITMQLGERAYDHYLSRKRQLPEIEGSQGAFIALVVSLSVLIVVCCAAVFYLLRHHEPTERDRAIRREWYRRHREERDASSSLPSSLSSLGDKFKQMWRTQSSGGRRGGRGWIQAGSGDEWESDSDHGDPERAGARAQGRQMQAFSTRGVAPFLTDDIPFANAPGTFAIPAFFGLS</sequence>
<feature type="region of interest" description="Disordered" evidence="1">
    <location>
        <begin position="110"/>
        <end position="155"/>
    </location>
</feature>
<dbReference type="HOGENOM" id="CLU_1448152_0_0_1"/>
<feature type="compositionally biased region" description="Low complexity" evidence="1">
    <location>
        <begin position="146"/>
        <end position="155"/>
    </location>
</feature>
<evidence type="ECO:0000256" key="2">
    <source>
        <dbReference type="SAM" id="Phobius"/>
    </source>
</evidence>
<evidence type="ECO:0000313" key="3">
    <source>
        <dbReference type="EMBL" id="KIJ10543.1"/>
    </source>
</evidence>
<name>A0A0C9TIG4_PAXIN</name>
<reference evidence="4" key="2">
    <citation type="submission" date="2015-01" db="EMBL/GenBank/DDBJ databases">
        <title>Evolutionary Origins and Diversification of the Mycorrhizal Mutualists.</title>
        <authorList>
            <consortium name="DOE Joint Genome Institute"/>
            <consortium name="Mycorrhizal Genomics Consortium"/>
            <person name="Kohler A."/>
            <person name="Kuo A."/>
            <person name="Nagy L.G."/>
            <person name="Floudas D."/>
            <person name="Copeland A."/>
            <person name="Barry K.W."/>
            <person name="Cichocki N."/>
            <person name="Veneault-Fourrey C."/>
            <person name="LaButti K."/>
            <person name="Lindquist E.A."/>
            <person name="Lipzen A."/>
            <person name="Lundell T."/>
            <person name="Morin E."/>
            <person name="Murat C."/>
            <person name="Riley R."/>
            <person name="Ohm R."/>
            <person name="Sun H."/>
            <person name="Tunlid A."/>
            <person name="Henrissat B."/>
            <person name="Grigoriev I.V."/>
            <person name="Hibbett D.S."/>
            <person name="Martin F."/>
        </authorList>
    </citation>
    <scope>NUCLEOTIDE SEQUENCE [LARGE SCALE GENOMIC DNA]</scope>
    <source>
        <strain evidence="4">ATCC 200175</strain>
    </source>
</reference>
<feature type="compositionally biased region" description="Basic and acidic residues" evidence="1">
    <location>
        <begin position="135"/>
        <end position="145"/>
    </location>
</feature>
<keyword evidence="4" id="KW-1185">Reference proteome</keyword>
<feature type="transmembrane region" description="Helical" evidence="2">
    <location>
        <begin position="41"/>
        <end position="64"/>
    </location>
</feature>